<gene>
    <name evidence="2" type="ORF">WNY59_15280</name>
</gene>
<organism evidence="2 3">
    <name type="scientific">Ahrensia kielensis</name>
    <dbReference type="NCBI Taxonomy" id="76980"/>
    <lineage>
        <taxon>Bacteria</taxon>
        <taxon>Pseudomonadati</taxon>
        <taxon>Pseudomonadota</taxon>
        <taxon>Alphaproteobacteria</taxon>
        <taxon>Hyphomicrobiales</taxon>
        <taxon>Ahrensiaceae</taxon>
        <taxon>Ahrensia</taxon>
    </lineage>
</organism>
<reference evidence="2 3" key="1">
    <citation type="submission" date="2024-03" db="EMBL/GenBank/DDBJ databases">
        <title>Community enrichment and isolation of bacterial strains for fucoidan degradation.</title>
        <authorList>
            <person name="Sichert A."/>
        </authorList>
    </citation>
    <scope>NUCLEOTIDE SEQUENCE [LARGE SCALE GENOMIC DNA]</scope>
    <source>
        <strain evidence="2 3">AS62</strain>
    </source>
</reference>
<dbReference type="Gene3D" id="3.20.20.100">
    <property type="entry name" value="NADP-dependent oxidoreductase domain"/>
    <property type="match status" value="1"/>
</dbReference>
<feature type="domain" description="NADP-dependent oxidoreductase" evidence="1">
    <location>
        <begin position="5"/>
        <end position="311"/>
    </location>
</feature>
<dbReference type="Pfam" id="PF00248">
    <property type="entry name" value="Aldo_ket_red"/>
    <property type="match status" value="1"/>
</dbReference>
<evidence type="ECO:0000313" key="3">
    <source>
        <dbReference type="Proteomes" id="UP001477870"/>
    </source>
</evidence>
<dbReference type="Proteomes" id="UP001477870">
    <property type="component" value="Unassembled WGS sequence"/>
</dbReference>
<name>A0ABU9T9Z1_9HYPH</name>
<accession>A0ABU9T9Z1</accession>
<dbReference type="InterPro" id="IPR020471">
    <property type="entry name" value="AKR"/>
</dbReference>
<dbReference type="PANTHER" id="PTHR42686">
    <property type="entry name" value="GH17980P-RELATED"/>
    <property type="match status" value="1"/>
</dbReference>
<protein>
    <submittedName>
        <fullName evidence="2">Aldo/keto reductase</fullName>
    </submittedName>
</protein>
<evidence type="ECO:0000313" key="2">
    <source>
        <dbReference type="EMBL" id="MEM5502951.1"/>
    </source>
</evidence>
<keyword evidence="3" id="KW-1185">Reference proteome</keyword>
<sequence length="312" mass="34540">MKLPEICLGTAAIAGIIESCSEDEAHSVLNHAWKSGIRFYDTAPHYGHGLAERRVGDFLRDKNSDTYILSTKVGRLLSPDSSVKGTINSFVDPLPFLQKRDYSYDGIMRSVEDSFQRLGLAKIDILYVHDLGSFSLGDQSEFYFDQFITSGYRALEELKNSKVIKSFGLGVNETAVCIDVIQRCDLDIILLAGRYTFLDRSAADTFLPLCTEKNIDVVVGATFNSGILVTGAKAGALYNYKPASDEILNRVNALEEQCAKFHIPLPAAAINFPLRHNQVKSVITGPGKLAHLKQNLELLSTPISEEFWNQIN</sequence>
<dbReference type="RefSeq" id="WP_342849157.1">
    <property type="nucleotide sequence ID" value="NZ_JBBMQO010000009.1"/>
</dbReference>
<dbReference type="InterPro" id="IPR036812">
    <property type="entry name" value="NAD(P)_OxRdtase_dom_sf"/>
</dbReference>
<proteinExistence type="predicted"/>
<evidence type="ECO:0000259" key="1">
    <source>
        <dbReference type="Pfam" id="PF00248"/>
    </source>
</evidence>
<comment type="caution">
    <text evidence="2">The sequence shown here is derived from an EMBL/GenBank/DDBJ whole genome shotgun (WGS) entry which is preliminary data.</text>
</comment>
<dbReference type="SUPFAM" id="SSF51430">
    <property type="entry name" value="NAD(P)-linked oxidoreductase"/>
    <property type="match status" value="1"/>
</dbReference>
<dbReference type="EMBL" id="JBBMQO010000009">
    <property type="protein sequence ID" value="MEM5502951.1"/>
    <property type="molecule type" value="Genomic_DNA"/>
</dbReference>
<dbReference type="PANTHER" id="PTHR42686:SF1">
    <property type="entry name" value="GH17980P-RELATED"/>
    <property type="match status" value="1"/>
</dbReference>
<dbReference type="InterPro" id="IPR023210">
    <property type="entry name" value="NADP_OxRdtase_dom"/>
</dbReference>